<dbReference type="Proteomes" id="UP000636479">
    <property type="component" value="Unassembled WGS sequence"/>
</dbReference>
<evidence type="ECO:0000313" key="2">
    <source>
        <dbReference type="Proteomes" id="UP000636479"/>
    </source>
</evidence>
<dbReference type="GeneID" id="59351469"/>
<organism evidence="1 2">
    <name type="scientific">Mycena indigotica</name>
    <dbReference type="NCBI Taxonomy" id="2126181"/>
    <lineage>
        <taxon>Eukaryota</taxon>
        <taxon>Fungi</taxon>
        <taxon>Dikarya</taxon>
        <taxon>Basidiomycota</taxon>
        <taxon>Agaricomycotina</taxon>
        <taxon>Agaricomycetes</taxon>
        <taxon>Agaricomycetidae</taxon>
        <taxon>Agaricales</taxon>
        <taxon>Marasmiineae</taxon>
        <taxon>Mycenaceae</taxon>
        <taxon>Mycena</taxon>
    </lineage>
</organism>
<dbReference type="RefSeq" id="XP_037214921.1">
    <property type="nucleotide sequence ID" value="XM_037368953.1"/>
</dbReference>
<sequence>MHHCLDIAEIRIAIAAKVKEGDKRDLVSLATSCRIFEAPALETLWDDPGDLTLLYLLRCFPEDALSWPGSRLMMLCTIARPTLQTDWERPLVYAHRVRHFTYTANTVPVETLAVLLLSLPADSLFPHQENDKILEGS</sequence>
<dbReference type="OrthoDB" id="3067012at2759"/>
<comment type="caution">
    <text evidence="1">The sequence shown here is derived from an EMBL/GenBank/DDBJ whole genome shotgun (WGS) entry which is preliminary data.</text>
</comment>
<protein>
    <submittedName>
        <fullName evidence="1">Uncharacterized protein</fullName>
    </submittedName>
</protein>
<proteinExistence type="predicted"/>
<accession>A0A8H6VXW1</accession>
<reference evidence="1" key="1">
    <citation type="submission" date="2020-05" db="EMBL/GenBank/DDBJ databases">
        <title>Mycena genomes resolve the evolution of fungal bioluminescence.</title>
        <authorList>
            <person name="Tsai I.J."/>
        </authorList>
    </citation>
    <scope>NUCLEOTIDE SEQUENCE</scope>
    <source>
        <strain evidence="1">171206Taipei</strain>
    </source>
</reference>
<keyword evidence="2" id="KW-1185">Reference proteome</keyword>
<name>A0A8H6VXW1_9AGAR</name>
<dbReference type="EMBL" id="JACAZF010000012">
    <property type="protein sequence ID" value="KAF7292194.1"/>
    <property type="molecule type" value="Genomic_DNA"/>
</dbReference>
<dbReference type="AlphaFoldDB" id="A0A8H6VXW1"/>
<evidence type="ECO:0000313" key="1">
    <source>
        <dbReference type="EMBL" id="KAF7292194.1"/>
    </source>
</evidence>
<gene>
    <name evidence="1" type="ORF">MIND_01246700</name>
</gene>